<dbReference type="Proteomes" id="UP001152320">
    <property type="component" value="Chromosome 23"/>
</dbReference>
<dbReference type="PRINTS" id="PR00019">
    <property type="entry name" value="LEURICHRPT"/>
</dbReference>
<evidence type="ECO:0000256" key="1">
    <source>
        <dbReference type="ARBA" id="ARBA00022614"/>
    </source>
</evidence>
<name>A0A9Q0YCG4_HOLLE</name>
<dbReference type="Pfam" id="PF00560">
    <property type="entry name" value="LRR_1"/>
    <property type="match status" value="1"/>
</dbReference>
<dbReference type="Gene3D" id="3.80.10.10">
    <property type="entry name" value="Ribonuclease Inhibitor"/>
    <property type="match status" value="2"/>
</dbReference>
<sequence>MCNVNFFSTSGPVGGTSKSLMHPPGPWCCQMPCVESDLIETRRLQEYCLTMDESEWTYEQVLNSNGDLVRGLKITEKGLTSLPEAVCAQKHIVSLNLSDNNLQDLPDDLEKLKNLEQLDLSNNNFEKVPTVIGDLDNLRVLNLSGNKIKELPRDIIYLRKLEDIMMDGNCFENFPEILFQSNVTDVYLRRNHLKAVPEGIGKIQNLRVLVISDNEVTSLPESLTSCDDLKEIWATRNKIESLPKNFATRLKNLKKLVLDENPLPDDVKAAVEAGVVALRKFEAGQS</sequence>
<gene>
    <name evidence="3" type="ORF">HOLleu_41392</name>
</gene>
<dbReference type="GO" id="GO:0005737">
    <property type="term" value="C:cytoplasm"/>
    <property type="evidence" value="ECO:0007669"/>
    <property type="project" value="TreeGrafter"/>
</dbReference>
<dbReference type="PROSITE" id="PS51450">
    <property type="entry name" value="LRR"/>
    <property type="match status" value="3"/>
</dbReference>
<proteinExistence type="predicted"/>
<dbReference type="SUPFAM" id="SSF52058">
    <property type="entry name" value="L domain-like"/>
    <property type="match status" value="1"/>
</dbReference>
<evidence type="ECO:0000313" key="4">
    <source>
        <dbReference type="Proteomes" id="UP001152320"/>
    </source>
</evidence>
<dbReference type="PANTHER" id="PTHR48051">
    <property type="match status" value="1"/>
</dbReference>
<dbReference type="PANTHER" id="PTHR48051:SF54">
    <property type="entry name" value="LEUCINE-RICH REPEAT-CONTAINING PROTEIN"/>
    <property type="match status" value="1"/>
</dbReference>
<dbReference type="InterPro" id="IPR032675">
    <property type="entry name" value="LRR_dom_sf"/>
</dbReference>
<dbReference type="InterPro" id="IPR001611">
    <property type="entry name" value="Leu-rich_rpt"/>
</dbReference>
<dbReference type="OrthoDB" id="676979at2759"/>
<dbReference type="SMART" id="SM00364">
    <property type="entry name" value="LRR_BAC"/>
    <property type="match status" value="5"/>
</dbReference>
<dbReference type="InterPro" id="IPR025875">
    <property type="entry name" value="Leu-rich_rpt_4"/>
</dbReference>
<dbReference type="SMART" id="SM00369">
    <property type="entry name" value="LRR_TYP"/>
    <property type="match status" value="6"/>
</dbReference>
<evidence type="ECO:0000256" key="2">
    <source>
        <dbReference type="ARBA" id="ARBA00022737"/>
    </source>
</evidence>
<dbReference type="AlphaFoldDB" id="A0A9Q0YCG4"/>
<keyword evidence="2" id="KW-0677">Repeat</keyword>
<dbReference type="InterPro" id="IPR050216">
    <property type="entry name" value="LRR_domain-containing"/>
</dbReference>
<organism evidence="3 4">
    <name type="scientific">Holothuria leucospilota</name>
    <name type="common">Black long sea cucumber</name>
    <name type="synonym">Mertensiothuria leucospilota</name>
    <dbReference type="NCBI Taxonomy" id="206669"/>
    <lineage>
        <taxon>Eukaryota</taxon>
        <taxon>Metazoa</taxon>
        <taxon>Echinodermata</taxon>
        <taxon>Eleutherozoa</taxon>
        <taxon>Echinozoa</taxon>
        <taxon>Holothuroidea</taxon>
        <taxon>Aspidochirotacea</taxon>
        <taxon>Aspidochirotida</taxon>
        <taxon>Holothuriidae</taxon>
        <taxon>Holothuria</taxon>
    </lineage>
</organism>
<dbReference type="InterPro" id="IPR003591">
    <property type="entry name" value="Leu-rich_rpt_typical-subtyp"/>
</dbReference>
<dbReference type="EMBL" id="JAIZAY010000023">
    <property type="protein sequence ID" value="KAJ8019705.1"/>
    <property type="molecule type" value="Genomic_DNA"/>
</dbReference>
<dbReference type="Pfam" id="PF12799">
    <property type="entry name" value="LRR_4"/>
    <property type="match status" value="2"/>
</dbReference>
<keyword evidence="4" id="KW-1185">Reference proteome</keyword>
<accession>A0A9Q0YCG4</accession>
<reference evidence="3" key="1">
    <citation type="submission" date="2021-10" db="EMBL/GenBank/DDBJ databases">
        <title>Tropical sea cucumber genome reveals ecological adaptation and Cuvierian tubules defense mechanism.</title>
        <authorList>
            <person name="Chen T."/>
        </authorList>
    </citation>
    <scope>NUCLEOTIDE SEQUENCE</scope>
    <source>
        <strain evidence="3">Nanhai2018</strain>
        <tissue evidence="3">Muscle</tissue>
    </source>
</reference>
<protein>
    <submittedName>
        <fullName evidence="3">Leucine-rich repeat-containing protein 1</fullName>
    </submittedName>
</protein>
<keyword evidence="1" id="KW-0433">Leucine-rich repeat</keyword>
<evidence type="ECO:0000313" key="3">
    <source>
        <dbReference type="EMBL" id="KAJ8019705.1"/>
    </source>
</evidence>
<comment type="caution">
    <text evidence="3">The sequence shown here is derived from an EMBL/GenBank/DDBJ whole genome shotgun (WGS) entry which is preliminary data.</text>
</comment>